<organism evidence="1 2">
    <name type="scientific">Clytia hemisphaerica</name>
    <dbReference type="NCBI Taxonomy" id="252671"/>
    <lineage>
        <taxon>Eukaryota</taxon>
        <taxon>Metazoa</taxon>
        <taxon>Cnidaria</taxon>
        <taxon>Hydrozoa</taxon>
        <taxon>Hydroidolina</taxon>
        <taxon>Leptothecata</taxon>
        <taxon>Obeliida</taxon>
        <taxon>Clytiidae</taxon>
        <taxon>Clytia</taxon>
    </lineage>
</organism>
<reference evidence="1" key="1">
    <citation type="submission" date="2021-01" db="UniProtKB">
        <authorList>
            <consortium name="EnsemblMetazoa"/>
        </authorList>
    </citation>
    <scope>IDENTIFICATION</scope>
</reference>
<dbReference type="Proteomes" id="UP000594262">
    <property type="component" value="Unplaced"/>
</dbReference>
<sequence>KEGKQSFIMRFNKHSVVSRIYKNHRNLKKRITARPSLTKTRSSTLRTCQLTAERIDGIKFLFNDIEGNLEVCFNNRNLRGRNIHRFETEDDFRSLIFEHEHATDYPENPTN</sequence>
<evidence type="ECO:0000313" key="1">
    <source>
        <dbReference type="EnsemblMetazoa" id="CLYHEMP007758.1"/>
    </source>
</evidence>
<accession>A0A7M5V110</accession>
<dbReference type="EnsemblMetazoa" id="CLYHEMT007758.1">
    <property type="protein sequence ID" value="CLYHEMP007758.1"/>
    <property type="gene ID" value="CLYHEMG007758"/>
</dbReference>
<dbReference type="AlphaFoldDB" id="A0A7M5V110"/>
<name>A0A7M5V110_9CNID</name>
<proteinExistence type="predicted"/>
<protein>
    <submittedName>
        <fullName evidence="1">Uncharacterized protein</fullName>
    </submittedName>
</protein>
<evidence type="ECO:0000313" key="2">
    <source>
        <dbReference type="Proteomes" id="UP000594262"/>
    </source>
</evidence>
<keyword evidence="2" id="KW-1185">Reference proteome</keyword>